<proteinExistence type="predicted"/>
<dbReference type="RefSeq" id="WP_228234041.1">
    <property type="nucleotide sequence ID" value="NZ_JAJGNA010000012.1"/>
</dbReference>
<evidence type="ECO:0000313" key="3">
    <source>
        <dbReference type="Proteomes" id="UP001108027"/>
    </source>
</evidence>
<keyword evidence="3" id="KW-1185">Reference proteome</keyword>
<feature type="signal peptide" evidence="1">
    <location>
        <begin position="1"/>
        <end position="21"/>
    </location>
</feature>
<comment type="caution">
    <text evidence="2">The sequence shown here is derived from an EMBL/GenBank/DDBJ whole genome shotgun (WGS) entry which is preliminary data.</text>
</comment>
<evidence type="ECO:0000256" key="1">
    <source>
        <dbReference type="SAM" id="SignalP"/>
    </source>
</evidence>
<dbReference type="EMBL" id="JAJGNA010000012">
    <property type="protein sequence ID" value="MCC4309095.1"/>
    <property type="molecule type" value="Genomic_DNA"/>
</dbReference>
<organism evidence="2 3">
    <name type="scientific">Alloalcanivorax marinus</name>
    <dbReference type="NCBI Taxonomy" id="1177169"/>
    <lineage>
        <taxon>Bacteria</taxon>
        <taxon>Pseudomonadati</taxon>
        <taxon>Pseudomonadota</taxon>
        <taxon>Gammaproteobacteria</taxon>
        <taxon>Oceanospirillales</taxon>
        <taxon>Alcanivoracaceae</taxon>
        <taxon>Alloalcanivorax</taxon>
    </lineage>
</organism>
<accession>A0A9Q3UMT8</accession>
<protein>
    <submittedName>
        <fullName evidence="2">Uncharacterized protein</fullName>
    </submittedName>
</protein>
<gene>
    <name evidence="2" type="ORF">LL252_10980</name>
</gene>
<dbReference type="Proteomes" id="UP001108027">
    <property type="component" value="Unassembled WGS sequence"/>
</dbReference>
<sequence length="180" mass="20165">MMRGMKLAVLLIALLAPVTWADTGGLNDKALADQSVEELRGGITDKHPATYMVLAARLFQQGDKQEAVTWFYVGQIRYRAWLKANPDLDPSGDPALFASLMESVGRPLNEYIGGDVDEWVATIDEAIQWHRAHPDGFLGKDDHRSLYASLIAGLEDMRDEIAASKDEIRRQRRENGLENR</sequence>
<keyword evidence="1" id="KW-0732">Signal</keyword>
<reference evidence="2" key="1">
    <citation type="submission" date="2021-10" db="EMBL/GenBank/DDBJ databases">
        <title>The diversity and Nitrogen Metabolism of Culturable Nitrate-Utilizing Bacteria Within the Oxygen Minimum Zone of the Changjiang (Yangtze River)Estuary.</title>
        <authorList>
            <person name="Zhang D."/>
            <person name="Zheng J."/>
            <person name="Liu S."/>
            <person name="He W."/>
        </authorList>
    </citation>
    <scope>NUCLEOTIDE SEQUENCE</scope>
    <source>
        <strain evidence="2">FXH-223</strain>
    </source>
</reference>
<dbReference type="AlphaFoldDB" id="A0A9Q3UMT8"/>
<name>A0A9Q3UMT8_9GAMM</name>
<evidence type="ECO:0000313" key="2">
    <source>
        <dbReference type="EMBL" id="MCC4309095.1"/>
    </source>
</evidence>
<feature type="chain" id="PRO_5040497732" evidence="1">
    <location>
        <begin position="22"/>
        <end position="180"/>
    </location>
</feature>